<keyword evidence="3" id="KW-1185">Reference proteome</keyword>
<name>A0ABP8J337_9BACT</name>
<organism evidence="2 3">
    <name type="scientific">Hymenobacter koreensis</name>
    <dbReference type="NCBI Taxonomy" id="1084523"/>
    <lineage>
        <taxon>Bacteria</taxon>
        <taxon>Pseudomonadati</taxon>
        <taxon>Bacteroidota</taxon>
        <taxon>Cytophagia</taxon>
        <taxon>Cytophagales</taxon>
        <taxon>Hymenobacteraceae</taxon>
        <taxon>Hymenobacter</taxon>
    </lineage>
</organism>
<dbReference type="Proteomes" id="UP001500454">
    <property type="component" value="Unassembled WGS sequence"/>
</dbReference>
<evidence type="ECO:0000313" key="3">
    <source>
        <dbReference type="Proteomes" id="UP001500454"/>
    </source>
</evidence>
<dbReference type="Pfam" id="PF18962">
    <property type="entry name" value="Por_Secre_tail"/>
    <property type="match status" value="1"/>
</dbReference>
<dbReference type="EMBL" id="BAABHA010000008">
    <property type="protein sequence ID" value="GAA4384162.1"/>
    <property type="molecule type" value="Genomic_DNA"/>
</dbReference>
<evidence type="ECO:0000313" key="2">
    <source>
        <dbReference type="EMBL" id="GAA4384162.1"/>
    </source>
</evidence>
<accession>A0ABP8J337</accession>
<gene>
    <name evidence="2" type="ORF">GCM10023186_26080</name>
</gene>
<proteinExistence type="predicted"/>
<protein>
    <submittedName>
        <fullName evidence="2">T9SS type A sorting domain-containing protein</fullName>
    </submittedName>
</protein>
<dbReference type="NCBIfam" id="TIGR04183">
    <property type="entry name" value="Por_Secre_tail"/>
    <property type="match status" value="1"/>
</dbReference>
<sequence length="729" mass="75925">MTHTDRCLAHLSFTVGPLVVLLTLLTFPLQSHAQGTYTWNVASGNFSQASSWSPTRTLADPEDVLVFNGSVISAANIILDPAVNINAGQLRFINGIDARLSVPSVDCTIIVNGGASDDFVVAAGATVRFGSTTRNDELTVNLVTSGENGPATAAIAGTLIFENTAPGSGNRISDHRLVGGTGSVVFANGSTLRLAEGAEGNPFGNPGAGAIATFQAGATLVQEDGASPFGTGATPAAIFQSGSIYRYASINGNLDASGRTYGNLVIDIPQTVVLSINGAGQLTVLNSLRLPTTNLATLAMNLTGGVAIGRDIEVVGGGLTFTPPTPANLTFNGAILQAVRGVGVLTIGNDVTVVINNAAGVMLERPLMVPNALNLLNGRLFTTATNILSIPFSGVITASSAGFVDGPMARTINTVNTTTLTFPFGTDSHYRPLTLVVKHSNTANTIYTAQMLPGAPTARTYTGDIKRVSRVRHFTVESSQPNLESGTVTIEYGPDDEVDAPAKLRIAQSSGAAWVSLGGVGTAAPSGTITSTVPMTTFTATFVLASTEVSRDPGNNPLPVELKYFTATRQEKGSALTWETASEKNSASFEVQRSLDGGLFTTFATLEAGGSSSIPRRYAWFDADAPSGILYYRLRQIDLDGTVAHSPIAVVGGKTGLVPLLYPNPTSELLTLETGSTAQWWVRNTLGQVLLQGTAVSTITLNVANLAAGVYYVETRTGACRHVQKLVKQ</sequence>
<feature type="domain" description="Secretion system C-terminal sorting" evidence="1">
    <location>
        <begin position="661"/>
        <end position="727"/>
    </location>
</feature>
<dbReference type="InterPro" id="IPR026444">
    <property type="entry name" value="Secre_tail"/>
</dbReference>
<evidence type="ECO:0000259" key="1">
    <source>
        <dbReference type="Pfam" id="PF18962"/>
    </source>
</evidence>
<reference evidence="3" key="1">
    <citation type="journal article" date="2019" name="Int. J. Syst. Evol. Microbiol.">
        <title>The Global Catalogue of Microorganisms (GCM) 10K type strain sequencing project: providing services to taxonomists for standard genome sequencing and annotation.</title>
        <authorList>
            <consortium name="The Broad Institute Genomics Platform"/>
            <consortium name="The Broad Institute Genome Sequencing Center for Infectious Disease"/>
            <person name="Wu L."/>
            <person name="Ma J."/>
        </authorList>
    </citation>
    <scope>NUCLEOTIDE SEQUENCE [LARGE SCALE GENOMIC DNA]</scope>
    <source>
        <strain evidence="3">JCM 17924</strain>
    </source>
</reference>
<comment type="caution">
    <text evidence="2">The sequence shown here is derived from an EMBL/GenBank/DDBJ whole genome shotgun (WGS) entry which is preliminary data.</text>
</comment>
<dbReference type="RefSeq" id="WP_345224854.1">
    <property type="nucleotide sequence ID" value="NZ_BAABHA010000008.1"/>
</dbReference>